<protein>
    <submittedName>
        <fullName evidence="2">Methyltransferase domain-containing protein</fullName>
    </submittedName>
</protein>
<feature type="domain" description="Methyltransferase" evidence="1">
    <location>
        <begin position="38"/>
        <end position="145"/>
    </location>
</feature>
<dbReference type="PANTHER" id="PTHR43861">
    <property type="entry name" value="TRANS-ACONITATE 2-METHYLTRANSFERASE-RELATED"/>
    <property type="match status" value="1"/>
</dbReference>
<evidence type="ECO:0000259" key="1">
    <source>
        <dbReference type="Pfam" id="PF13847"/>
    </source>
</evidence>
<proteinExistence type="predicted"/>
<name>A0ABZ2YN17_9BACT</name>
<evidence type="ECO:0000313" key="3">
    <source>
        <dbReference type="Proteomes" id="UP001485459"/>
    </source>
</evidence>
<dbReference type="Gene3D" id="3.40.50.150">
    <property type="entry name" value="Vaccinia Virus protein VP39"/>
    <property type="match status" value="1"/>
</dbReference>
<dbReference type="InterPro" id="IPR029063">
    <property type="entry name" value="SAM-dependent_MTases_sf"/>
</dbReference>
<dbReference type="GO" id="GO:0032259">
    <property type="term" value="P:methylation"/>
    <property type="evidence" value="ECO:0007669"/>
    <property type="project" value="UniProtKB-KW"/>
</dbReference>
<keyword evidence="2" id="KW-0489">Methyltransferase</keyword>
<dbReference type="InterPro" id="IPR025714">
    <property type="entry name" value="Methyltranfer_dom"/>
</dbReference>
<dbReference type="GO" id="GO:0008168">
    <property type="term" value="F:methyltransferase activity"/>
    <property type="evidence" value="ECO:0007669"/>
    <property type="project" value="UniProtKB-KW"/>
</dbReference>
<dbReference type="Pfam" id="PF13847">
    <property type="entry name" value="Methyltransf_31"/>
    <property type="match status" value="1"/>
</dbReference>
<organism evidence="2 3">
    <name type="scientific">Chitinophaga pollutisoli</name>
    <dbReference type="NCBI Taxonomy" id="3133966"/>
    <lineage>
        <taxon>Bacteria</taxon>
        <taxon>Pseudomonadati</taxon>
        <taxon>Bacteroidota</taxon>
        <taxon>Chitinophagia</taxon>
        <taxon>Chitinophagales</taxon>
        <taxon>Chitinophagaceae</taxon>
        <taxon>Chitinophaga</taxon>
    </lineage>
</organism>
<evidence type="ECO:0000313" key="2">
    <source>
        <dbReference type="EMBL" id="WZN40870.1"/>
    </source>
</evidence>
<dbReference type="EMBL" id="CP149822">
    <property type="protein sequence ID" value="WZN40870.1"/>
    <property type="molecule type" value="Genomic_DNA"/>
</dbReference>
<gene>
    <name evidence="2" type="ORF">WJU16_23180</name>
</gene>
<dbReference type="PANTHER" id="PTHR43861:SF1">
    <property type="entry name" value="TRANS-ACONITATE 2-METHYLTRANSFERASE"/>
    <property type="match status" value="1"/>
</dbReference>
<dbReference type="RefSeq" id="WP_341835735.1">
    <property type="nucleotide sequence ID" value="NZ_CP149822.1"/>
</dbReference>
<keyword evidence="2" id="KW-0808">Transferase</keyword>
<keyword evidence="3" id="KW-1185">Reference proteome</keyword>
<dbReference type="Proteomes" id="UP001485459">
    <property type="component" value="Chromosome"/>
</dbReference>
<accession>A0ABZ2YN17</accession>
<reference evidence="3" key="1">
    <citation type="submission" date="2024-03" db="EMBL/GenBank/DDBJ databases">
        <title>Chitinophaga horti sp. nov., isolated from garden soil.</title>
        <authorList>
            <person name="Lee D.S."/>
            <person name="Han D.M."/>
            <person name="Baek J.H."/>
            <person name="Choi D.G."/>
            <person name="Jeon J.H."/>
            <person name="Jeon C.O."/>
        </authorList>
    </citation>
    <scope>NUCLEOTIDE SEQUENCE [LARGE SCALE GENOMIC DNA]</scope>
    <source>
        <strain evidence="3">GPA1</strain>
    </source>
</reference>
<dbReference type="SUPFAM" id="SSF53335">
    <property type="entry name" value="S-adenosyl-L-methionine-dependent methyltransferases"/>
    <property type="match status" value="1"/>
</dbReference>
<sequence length="269" mass="29103">MSTSVAASRARMPEGTNTVLDRRTVETDNSNLLPLLRPGLRVLDAGCGTGAITAGIAERVTPGGSVTGIDTGEALIAQAQQQFAGIAGLHFEVADIHAFAPTEQFDLITSARVLQWLPDPLQTLCCMKALLHPGGIVSILDYNHEKINWDPAPPASMRRFYDAFLQWRKDAGFDNGIADRLVHLFREAGFTNITTQSCHELSLAGSAEFKATAGIWTKVAASRGVQLVNDGYVTEAERLTVMDDYNQWIAGTGKSMQLYLLAVSGRNPE</sequence>
<dbReference type="CDD" id="cd02440">
    <property type="entry name" value="AdoMet_MTases"/>
    <property type="match status" value="1"/>
</dbReference>